<proteinExistence type="predicted"/>
<gene>
    <name evidence="1" type="ORF">AWN68_03885</name>
</gene>
<keyword evidence="2" id="KW-1185">Reference proteome</keyword>
<evidence type="ECO:0008006" key="3">
    <source>
        <dbReference type="Google" id="ProtNLM"/>
    </source>
</evidence>
<dbReference type="AlphaFoldDB" id="A0A150XJ61"/>
<comment type="caution">
    <text evidence="1">The sequence shown here is derived from an EMBL/GenBank/DDBJ whole genome shotgun (WGS) entry which is preliminary data.</text>
</comment>
<reference evidence="1 2" key="1">
    <citation type="submission" date="2016-01" db="EMBL/GenBank/DDBJ databases">
        <title>Genome sequencing of Roseivirga echinicomitans KMM 6058.</title>
        <authorList>
            <person name="Selvaratnam C."/>
            <person name="Thevarajoo S."/>
            <person name="Goh K.M."/>
            <person name="Ee R."/>
            <person name="Chan K.-G."/>
            <person name="Chong C.S."/>
        </authorList>
    </citation>
    <scope>NUCLEOTIDE SEQUENCE [LARGE SCALE GENOMIC DNA]</scope>
    <source>
        <strain evidence="1 2">KMM 6058</strain>
    </source>
</reference>
<organism evidence="1 2">
    <name type="scientific">Roseivirga echinicomitans</name>
    <dbReference type="NCBI Taxonomy" id="296218"/>
    <lineage>
        <taxon>Bacteria</taxon>
        <taxon>Pseudomonadati</taxon>
        <taxon>Bacteroidota</taxon>
        <taxon>Cytophagia</taxon>
        <taxon>Cytophagales</taxon>
        <taxon>Roseivirgaceae</taxon>
        <taxon>Roseivirga</taxon>
    </lineage>
</organism>
<dbReference type="Proteomes" id="UP000075615">
    <property type="component" value="Unassembled WGS sequence"/>
</dbReference>
<sequence length="385" mass="44303">MKQFILFLFILLVAFSCSKNTTKKESESVVVTDDFKSYRLDIDLPVERFSDLIESVELVRMEETDNSLLSYIYAIDHTKGELVFTSGREDDVFVFDLKGNFVRKINRKGEGPEEYLDITDLWLEGDTLVIYSKNQLTVKRYKLDGDFIRSERLPLSPGHIYSYNGGYAMEMNYRLINDSLRFRYATLDKDLKPDGMYLTVDNRLSVGLALSTNAVVPYKDGVTLHRAMSDTVHYLSDKGFTPLLHLNFGNDWYWKESRDVTEQFVSEMGNTEKVWSADAKIGADRIWVLPYTGSVEGRVSPNFFIDRGTGAVHNVDMRKADKSNSVAIALRWDNEQMIFTIQSPDVASFLSELNEDQIKYRQGTTLEEIESSENPVLMWVKFKEE</sequence>
<dbReference type="Pfam" id="PF17170">
    <property type="entry name" value="DUF5128"/>
    <property type="match status" value="1"/>
</dbReference>
<accession>A0A150XJ61</accession>
<evidence type="ECO:0000313" key="1">
    <source>
        <dbReference type="EMBL" id="KYG78778.1"/>
    </source>
</evidence>
<evidence type="ECO:0000313" key="2">
    <source>
        <dbReference type="Proteomes" id="UP000075615"/>
    </source>
</evidence>
<name>A0A150XJ61_9BACT</name>
<dbReference type="EMBL" id="LRDB01000012">
    <property type="protein sequence ID" value="KYG78778.1"/>
    <property type="molecule type" value="Genomic_DNA"/>
</dbReference>
<protein>
    <recommendedName>
        <fullName evidence="3">6-bladed beta-propeller</fullName>
    </recommendedName>
</protein>
<dbReference type="STRING" id="296218.AWN68_03885"/>
<dbReference type="OrthoDB" id="982554at2"/>
<dbReference type="RefSeq" id="WP_068414451.1">
    <property type="nucleotide sequence ID" value="NZ_LRDB01000012.1"/>
</dbReference>
<dbReference type="PROSITE" id="PS51257">
    <property type="entry name" value="PROKAR_LIPOPROTEIN"/>
    <property type="match status" value="1"/>
</dbReference>